<sequence>MKVFNFPTIKRQVAYRMLSSKQPVFLVITAAARTPIRIARRPVRLSRIPTGCPAALAERSTAPSLLTASAVIRRNRNGRSGVKSRLDRLGNGNGTLGLVLHRRLYIFDHAAG</sequence>
<dbReference type="AlphaFoldDB" id="A0A916K6J0"/>
<evidence type="ECO:0000313" key="2">
    <source>
        <dbReference type="Proteomes" id="UP000693672"/>
    </source>
</evidence>
<name>A0A916K6J0_9BACL</name>
<evidence type="ECO:0000313" key="1">
    <source>
        <dbReference type="EMBL" id="CAG7635804.1"/>
    </source>
</evidence>
<comment type="caution">
    <text evidence="1">The sequence shown here is derived from an EMBL/GenBank/DDBJ whole genome shotgun (WGS) entry which is preliminary data.</text>
</comment>
<gene>
    <name evidence="1" type="ORF">PAESOLCIP111_03706</name>
</gene>
<proteinExistence type="predicted"/>
<protein>
    <submittedName>
        <fullName evidence="1">Uncharacterized protein</fullName>
    </submittedName>
</protein>
<keyword evidence="2" id="KW-1185">Reference proteome</keyword>
<dbReference type="Proteomes" id="UP000693672">
    <property type="component" value="Unassembled WGS sequence"/>
</dbReference>
<dbReference type="EMBL" id="CAJVAS010000016">
    <property type="protein sequence ID" value="CAG7635804.1"/>
    <property type="molecule type" value="Genomic_DNA"/>
</dbReference>
<organism evidence="1 2">
    <name type="scientific">Paenibacillus solanacearum</name>
    <dbReference type="NCBI Taxonomy" id="2048548"/>
    <lineage>
        <taxon>Bacteria</taxon>
        <taxon>Bacillati</taxon>
        <taxon>Bacillota</taxon>
        <taxon>Bacilli</taxon>
        <taxon>Bacillales</taxon>
        <taxon>Paenibacillaceae</taxon>
        <taxon>Paenibacillus</taxon>
    </lineage>
</organism>
<reference evidence="1" key="1">
    <citation type="submission" date="2021-06" db="EMBL/GenBank/DDBJ databases">
        <authorList>
            <person name="Criscuolo A."/>
        </authorList>
    </citation>
    <scope>NUCLEOTIDE SEQUENCE</scope>
    <source>
        <strain evidence="1">CIP111600</strain>
    </source>
</reference>
<accession>A0A916K6J0</accession>